<feature type="transmembrane region" description="Helical" evidence="1">
    <location>
        <begin position="123"/>
        <end position="145"/>
    </location>
</feature>
<geneLocation type="mitochondrion" evidence="2"/>
<evidence type="ECO:0000313" key="2">
    <source>
        <dbReference type="EMBL" id="WLN31321.1"/>
    </source>
</evidence>
<sequence length="155" mass="17679">MSSGLIWVWFFFINLFASVTFNPLVICVSLLFLSLSIVWVLLINYNLWYGLVFFLIYVGAVLVLVFYLVCVNSNPINFSFSYVTVFFLLSLLVILISIENFWGFSSISYYNKVGFGLLGMSENFCVVGLFLVLLVILWMVSKFAFLSVGSIRSFV</sequence>
<keyword evidence="1" id="KW-0812">Transmembrane</keyword>
<reference evidence="2" key="1">
    <citation type="submission" date="2023-07" db="EMBL/GenBank/DDBJ databases">
        <title>A New Species of Genus Vorticeros (Platyhelminthes, Prolecithophora, Plagiostomidae) from China with Analysis of Its Partial Sequence of Mitochondrial Genome and Reproductive behaviour.</title>
        <authorList>
            <person name="Wang Y.-J."/>
            <person name="Huang J.-J."/>
            <person name="Wang A.-T."/>
            <person name="Zhang Y."/>
        </authorList>
    </citation>
    <scope>NUCLEOTIDE SEQUENCE</scope>
</reference>
<gene>
    <name evidence="2" type="primary">nad6</name>
</gene>
<proteinExistence type="predicted"/>
<accession>A0AA49XDI9</accession>
<keyword evidence="1" id="KW-1133">Transmembrane helix</keyword>
<feature type="transmembrane region" description="Helical" evidence="1">
    <location>
        <begin position="47"/>
        <end position="68"/>
    </location>
</feature>
<name>A0AA49XDI9_9PLAT</name>
<protein>
    <submittedName>
        <fullName evidence="2">NADH dehydrogenase subunit 6</fullName>
    </submittedName>
</protein>
<feature type="transmembrane region" description="Helical" evidence="1">
    <location>
        <begin position="80"/>
        <end position="102"/>
    </location>
</feature>
<evidence type="ECO:0000256" key="1">
    <source>
        <dbReference type="SAM" id="Phobius"/>
    </source>
</evidence>
<keyword evidence="2" id="KW-0496">Mitochondrion</keyword>
<dbReference type="AlphaFoldDB" id="A0AA49XDI9"/>
<feature type="transmembrane region" description="Helical" evidence="1">
    <location>
        <begin position="6"/>
        <end position="35"/>
    </location>
</feature>
<keyword evidence="1" id="KW-0472">Membrane</keyword>
<organism evidence="2">
    <name type="scientific">Vorticeros sp. n. MW-2019</name>
    <dbReference type="NCBI Taxonomy" id="2544881"/>
    <lineage>
        <taxon>Eukaryota</taxon>
        <taxon>Metazoa</taxon>
        <taxon>Spiralia</taxon>
        <taxon>Lophotrochozoa</taxon>
        <taxon>Platyhelminthes</taxon>
        <taxon>Rhabditophora</taxon>
        <taxon>Prolecithophora</taxon>
        <taxon>Separata</taxon>
        <taxon>Plagiostomidae</taxon>
        <taxon>Vorticeros</taxon>
    </lineage>
</organism>
<dbReference type="EMBL" id="OR260862">
    <property type="protein sequence ID" value="WLN31321.1"/>
    <property type="molecule type" value="Genomic_DNA"/>
</dbReference>